<dbReference type="Proteomes" id="UP000182521">
    <property type="component" value="Plasmid pFCD_1"/>
</dbReference>
<gene>
    <name evidence="5" type="ORF">KX01_1865</name>
</gene>
<dbReference type="Pfam" id="PF01935">
    <property type="entry name" value="DUF87"/>
    <property type="match status" value="1"/>
</dbReference>
<keyword evidence="2" id="KW-0472">Membrane</keyword>
<evidence type="ECO:0000259" key="4">
    <source>
        <dbReference type="Pfam" id="PF12696"/>
    </source>
</evidence>
<dbReference type="AlphaFoldDB" id="A0A1J0KWJ9"/>
<dbReference type="RefSeq" id="WP_071664810.1">
    <property type="nucleotide sequence ID" value="NZ_CP009655.1"/>
</dbReference>
<keyword evidence="6" id="KW-1185">Reference proteome</keyword>
<name>A0A1J0KWJ9_9GAMM</name>
<proteinExistence type="predicted"/>
<feature type="transmembrane region" description="Helical" evidence="2">
    <location>
        <begin position="63"/>
        <end position="94"/>
    </location>
</feature>
<accession>A0A1J0KWJ9</accession>
<keyword evidence="2" id="KW-0812">Transmembrane</keyword>
<feature type="region of interest" description="Disordered" evidence="1">
    <location>
        <begin position="578"/>
        <end position="618"/>
    </location>
</feature>
<evidence type="ECO:0000256" key="2">
    <source>
        <dbReference type="SAM" id="Phobius"/>
    </source>
</evidence>
<feature type="domain" description="Helicase HerA central" evidence="3">
    <location>
        <begin position="189"/>
        <end position="366"/>
    </location>
</feature>
<evidence type="ECO:0000313" key="5">
    <source>
        <dbReference type="EMBL" id="APC98004.1"/>
    </source>
</evidence>
<dbReference type="InterPro" id="IPR032689">
    <property type="entry name" value="TraG-D_C"/>
</dbReference>
<reference evidence="6" key="1">
    <citation type="submission" date="2014-10" db="EMBL/GenBank/DDBJ databases">
        <authorList>
            <person name="Kuske C.R."/>
            <person name="Challacombe J.F."/>
            <person name="Daligault H.E."/>
            <person name="Davenport K.W."/>
            <person name="Johnson S.L."/>
            <person name="Siddaramappa S."/>
            <person name="Petersen J.M."/>
        </authorList>
    </citation>
    <scope>NUCLEOTIDE SEQUENCE [LARGE SCALE GENOMIC DNA]</scope>
    <source>
        <strain evidence="6">CA97-1460</strain>
        <plasmid evidence="6">pfcd_1</plasmid>
    </source>
</reference>
<keyword evidence="5" id="KW-0238">DNA-binding</keyword>
<feature type="compositionally biased region" description="Basic and acidic residues" evidence="1">
    <location>
        <begin position="607"/>
        <end position="618"/>
    </location>
</feature>
<evidence type="ECO:0000313" key="6">
    <source>
        <dbReference type="Proteomes" id="UP000182521"/>
    </source>
</evidence>
<keyword evidence="5" id="KW-0614">Plasmid</keyword>
<evidence type="ECO:0000259" key="3">
    <source>
        <dbReference type="Pfam" id="PF01935"/>
    </source>
</evidence>
<keyword evidence="2" id="KW-1133">Transmembrane helix</keyword>
<dbReference type="SUPFAM" id="SSF52540">
    <property type="entry name" value="P-loop containing nucleoside triphosphate hydrolases"/>
    <property type="match status" value="1"/>
</dbReference>
<dbReference type="InterPro" id="IPR002789">
    <property type="entry name" value="HerA_central"/>
</dbReference>
<organism evidence="5 6">
    <name type="scientific">Francisella frigiditurris</name>
    <dbReference type="NCBI Taxonomy" id="1542390"/>
    <lineage>
        <taxon>Bacteria</taxon>
        <taxon>Pseudomonadati</taxon>
        <taxon>Pseudomonadota</taxon>
        <taxon>Gammaproteobacteria</taxon>
        <taxon>Thiotrichales</taxon>
        <taxon>Francisellaceae</taxon>
        <taxon>Francisella</taxon>
    </lineage>
</organism>
<dbReference type="KEGG" id="frc:KX01_1865"/>
<feature type="compositionally biased region" description="Basic and acidic residues" evidence="1">
    <location>
        <begin position="589"/>
        <end position="600"/>
    </location>
</feature>
<dbReference type="GO" id="GO:0003677">
    <property type="term" value="F:DNA binding"/>
    <property type="evidence" value="ECO:0007669"/>
    <property type="project" value="UniProtKB-KW"/>
</dbReference>
<dbReference type="OrthoDB" id="5603167at2"/>
<dbReference type="InterPro" id="IPR027417">
    <property type="entry name" value="P-loop_NTPase"/>
</dbReference>
<feature type="transmembrane region" description="Helical" evidence="2">
    <location>
        <begin position="106"/>
        <end position="129"/>
    </location>
</feature>
<dbReference type="EMBL" id="CP009655">
    <property type="protein sequence ID" value="APC98004.1"/>
    <property type="molecule type" value="Genomic_DNA"/>
</dbReference>
<feature type="domain" description="TraD/TraG TraM recognition site" evidence="4">
    <location>
        <begin position="413"/>
        <end position="508"/>
    </location>
</feature>
<protein>
    <submittedName>
        <fullName evidence="5">Type IV secretion-system coupling DNA-binding domain protein</fullName>
    </submittedName>
</protein>
<sequence>MFFNFNPILNLIIDYLYPYAFDIFSLSKCIFVAVIFSAMYIVSKSAYKSIIKENSPLPLKNSLIIRTIYYGFHVVAAWYVYSFLVTFSIYGLAYLLDRLHVFPIDKFIPCLVVAAGSTVITLILEAFVLNRLIQQKIINPLNQISNAYAYKKSGKKEYNPDKKRTHVGEYNPRKYFKQGKLFFGLNEFKQPVYADLKASLDGHICIAGGSGSGKGVETRILLSQFIQYGLCNIIFDVKPDKYLFNLCSEECRRANKKMYVIDIDVREPQIQLFGGINQIDFETIVKSAMELEPQKQTNARVYAQNTEKALEKISDKIYQKGMTPKEIINACYQYDTDLLAQNIDLESLLRNLSRYKIFNSKEAPTIQEILEENAVFYIRAVSAKENMASSLILRLLFQTITKETQYNDRYSCIFLDEFKFIMTTSVINQLATIRDFNTTLMFNFQSFTNFETSPNAAMNKKAYGKELLDNSHIFALGNSSDIETIEIVQKKGGQTTYDRAFELEEGSLGGASVTSADRRYTKHVDYKLTQSEISNGAKNTMILLAPALFKDREYEQISTHYIPTNNYSFAISGTHKEPYIPNKTTNEQQEAKIEPKREEIQENESIEVSKKDLFGDED</sequence>
<geneLocation type="plasmid" evidence="6">
    <name>pfcd_1</name>
</geneLocation>
<dbReference type="Gene3D" id="3.40.50.300">
    <property type="entry name" value="P-loop containing nucleotide triphosphate hydrolases"/>
    <property type="match status" value="2"/>
</dbReference>
<feature type="transmembrane region" description="Helical" evidence="2">
    <location>
        <begin position="20"/>
        <end position="42"/>
    </location>
</feature>
<evidence type="ECO:0000256" key="1">
    <source>
        <dbReference type="SAM" id="MobiDB-lite"/>
    </source>
</evidence>
<dbReference type="Pfam" id="PF12696">
    <property type="entry name" value="TraG-D_C"/>
    <property type="match status" value="1"/>
</dbReference>